<dbReference type="PANTHER" id="PTHR12815:SF47">
    <property type="entry name" value="TRANSLOCATION AND ASSEMBLY MODULE SUBUNIT TAMA"/>
    <property type="match status" value="1"/>
</dbReference>
<evidence type="ECO:0000313" key="8">
    <source>
        <dbReference type="Proteomes" id="UP000664628"/>
    </source>
</evidence>
<name>A0ABS3JMN4_9BACT</name>
<feature type="domain" description="Bacterial surface antigen (D15)" evidence="6">
    <location>
        <begin position="398"/>
        <end position="755"/>
    </location>
</feature>
<evidence type="ECO:0000259" key="6">
    <source>
        <dbReference type="Pfam" id="PF01103"/>
    </source>
</evidence>
<evidence type="ECO:0000256" key="2">
    <source>
        <dbReference type="ARBA" id="ARBA00022692"/>
    </source>
</evidence>
<evidence type="ECO:0000256" key="3">
    <source>
        <dbReference type="ARBA" id="ARBA00022729"/>
    </source>
</evidence>
<evidence type="ECO:0000256" key="1">
    <source>
        <dbReference type="ARBA" id="ARBA00004370"/>
    </source>
</evidence>
<evidence type="ECO:0000256" key="5">
    <source>
        <dbReference type="ARBA" id="ARBA00023237"/>
    </source>
</evidence>
<proteinExistence type="predicted"/>
<evidence type="ECO:0000313" key="7">
    <source>
        <dbReference type="EMBL" id="MBO0951261.1"/>
    </source>
</evidence>
<dbReference type="EMBL" id="JAFMYW010000007">
    <property type="protein sequence ID" value="MBO0951261.1"/>
    <property type="molecule type" value="Genomic_DNA"/>
</dbReference>
<keyword evidence="2" id="KW-0812">Transmembrane</keyword>
<keyword evidence="5" id="KW-0998">Cell outer membrane</keyword>
<protein>
    <submittedName>
        <fullName evidence="7">BamA/TamA family outer membrane protein</fullName>
    </submittedName>
</protein>
<organism evidence="7 8">
    <name type="scientific">Fibrella forsythiae</name>
    <dbReference type="NCBI Taxonomy" id="2817061"/>
    <lineage>
        <taxon>Bacteria</taxon>
        <taxon>Pseudomonadati</taxon>
        <taxon>Bacteroidota</taxon>
        <taxon>Cytophagia</taxon>
        <taxon>Cytophagales</taxon>
        <taxon>Spirosomataceae</taxon>
        <taxon>Fibrella</taxon>
    </lineage>
</organism>
<reference evidence="7 8" key="1">
    <citation type="submission" date="2021-03" db="EMBL/GenBank/DDBJ databases">
        <title>Fibrella sp. HMF5405 genome sequencing and assembly.</title>
        <authorList>
            <person name="Kang H."/>
            <person name="Kim H."/>
            <person name="Bae S."/>
            <person name="Joh K."/>
        </authorList>
    </citation>
    <scope>NUCLEOTIDE SEQUENCE [LARGE SCALE GENOMIC DNA]</scope>
    <source>
        <strain evidence="7 8">HMF5405</strain>
    </source>
</reference>
<keyword evidence="8" id="KW-1185">Reference proteome</keyword>
<keyword evidence="4" id="KW-0472">Membrane</keyword>
<dbReference type="InterPro" id="IPR039910">
    <property type="entry name" value="D15-like"/>
</dbReference>
<dbReference type="RefSeq" id="WP_207331215.1">
    <property type="nucleotide sequence ID" value="NZ_JAFMYW010000007.1"/>
</dbReference>
<dbReference type="PANTHER" id="PTHR12815">
    <property type="entry name" value="SORTING AND ASSEMBLY MACHINERY SAMM50 PROTEIN FAMILY MEMBER"/>
    <property type="match status" value="1"/>
</dbReference>
<sequence length="786" mass="88822">MKRTQPYLLVAFLTSILLYGCNVAKHLPAGEKLYVGTDFVLNTDSTITKDEKSRLTDQLTELARPRPNKQLFGFPYKVAMYYFIGEPKKEKGFRAGLRRRFGEAPVLASARGLTANSELMANVLENQGYFRSRVGGEFVDVNSYKTKARYTAQVPQRYLIDSVSFIGDSTQVARAMFNASPRTLLKAGDPFVLDVINTEKQRIADAVKQRGFYYFLPEYVAMLTDTAVGNHKVRFYVAIKPDIPAAAKVPYFIRNVNIFPNYTLRTARRDTNLTEAYQPPVANPADTSLSLRRFYIVDSARVFKPQLFNDVISLRPGRRYNSRAQDLSLSRLVNLGTFKYVRNRFEPVGRYGRDSALFDVNYYLTPLPRKSVRLEVSGNSRSNNLAGTLLTLSFIGRNFLGRAEQLTVNGTAGIDLQIGAAGRGVTNYRYGVDATLSFPRLVSPFTIRYDRRQILPKTNLSLGYELLQRDSLYNLSSFRASFGYAFRTSNRVEHSFNPLNVNFVHPFNEGPKFYEAVSDTNVAISGPYLRLDQDVLILSSIYTLNVTSLPNSNRKYSNRYTLNIEPAGNLAGLLVKYDDLDYKRIFGLPFSQFFRIDLDTRHYFQLNKSLVWANRFFGGVGIPYGNSVELPFVRQYFVGGANSVRAFRPRAVGPGTFSSESGKVLFQDGGGDVKLEVNTELRAKLGSIFQLATFIDAGNVWSYTDQTYYGPGSQFSKDFIKQLAIGGGIGLRLDLSYFLIRADLATPFQKPYLPEGQRWVLNQIDFGSRDWRRENLILNIAVGYPF</sequence>
<dbReference type="Gene3D" id="2.40.160.50">
    <property type="entry name" value="membrane protein fhac: a member of the omp85/tpsb transporter family"/>
    <property type="match status" value="1"/>
</dbReference>
<keyword evidence="3" id="KW-0732">Signal</keyword>
<evidence type="ECO:0000256" key="4">
    <source>
        <dbReference type="ARBA" id="ARBA00023136"/>
    </source>
</evidence>
<gene>
    <name evidence="7" type="ORF">J2I46_21940</name>
</gene>
<accession>A0ABS3JMN4</accession>
<dbReference type="PROSITE" id="PS51257">
    <property type="entry name" value="PROKAR_LIPOPROTEIN"/>
    <property type="match status" value="1"/>
</dbReference>
<comment type="subcellular location">
    <subcellularLocation>
        <location evidence="1">Membrane</location>
    </subcellularLocation>
</comment>
<dbReference type="Pfam" id="PF01103">
    <property type="entry name" value="Omp85"/>
    <property type="match status" value="1"/>
</dbReference>
<dbReference type="Proteomes" id="UP000664628">
    <property type="component" value="Unassembled WGS sequence"/>
</dbReference>
<comment type="caution">
    <text evidence="7">The sequence shown here is derived from an EMBL/GenBank/DDBJ whole genome shotgun (WGS) entry which is preliminary data.</text>
</comment>
<dbReference type="InterPro" id="IPR000184">
    <property type="entry name" value="Bac_surfAg_D15"/>
</dbReference>